<dbReference type="AlphaFoldDB" id="A0AAD8L3Z8"/>
<dbReference type="PANTHER" id="PTHR48053">
    <property type="entry name" value="LEUCINE RICH REPEAT FAMILY PROTEIN, EXPRESSED"/>
    <property type="match status" value="1"/>
</dbReference>
<feature type="region of interest" description="Disordered" evidence="21">
    <location>
        <begin position="1091"/>
        <end position="1119"/>
    </location>
</feature>
<feature type="compositionally biased region" description="Basic and acidic residues" evidence="21">
    <location>
        <begin position="1091"/>
        <end position="1110"/>
    </location>
</feature>
<evidence type="ECO:0000256" key="18">
    <source>
        <dbReference type="ARBA" id="ARBA00047899"/>
    </source>
</evidence>
<evidence type="ECO:0000313" key="24">
    <source>
        <dbReference type="EMBL" id="KAK1433839.1"/>
    </source>
</evidence>
<dbReference type="PANTHER" id="PTHR48053:SF161">
    <property type="entry name" value="PROTEIN KINASE DOMAIN-CONTAINING PROTEIN"/>
    <property type="match status" value="1"/>
</dbReference>
<comment type="subcellular location">
    <subcellularLocation>
        <location evidence="1">Cell membrane</location>
    </subcellularLocation>
    <subcellularLocation>
        <location evidence="2">Membrane</location>
        <topology evidence="2">Single-pass type I membrane protein</topology>
    </subcellularLocation>
</comment>
<evidence type="ECO:0000256" key="1">
    <source>
        <dbReference type="ARBA" id="ARBA00004236"/>
    </source>
</evidence>
<keyword evidence="15 22" id="KW-0472">Membrane</keyword>
<evidence type="ECO:0000256" key="2">
    <source>
        <dbReference type="ARBA" id="ARBA00004479"/>
    </source>
</evidence>
<evidence type="ECO:0000313" key="25">
    <source>
        <dbReference type="Proteomes" id="UP001229421"/>
    </source>
</evidence>
<evidence type="ECO:0000256" key="5">
    <source>
        <dbReference type="ARBA" id="ARBA00022527"/>
    </source>
</evidence>
<keyword evidence="10" id="KW-0677">Repeat</keyword>
<dbReference type="InterPro" id="IPR017441">
    <property type="entry name" value="Protein_kinase_ATP_BS"/>
</dbReference>
<dbReference type="PROSITE" id="PS00107">
    <property type="entry name" value="PROTEIN_KINASE_ATP"/>
    <property type="match status" value="1"/>
</dbReference>
<evidence type="ECO:0000256" key="20">
    <source>
        <dbReference type="PROSITE-ProRule" id="PRU10141"/>
    </source>
</evidence>
<dbReference type="InterPro" id="IPR003591">
    <property type="entry name" value="Leu-rich_rpt_typical-subtyp"/>
</dbReference>
<dbReference type="GO" id="GO:0006952">
    <property type="term" value="P:defense response"/>
    <property type="evidence" value="ECO:0007669"/>
    <property type="project" value="UniProtKB-ARBA"/>
</dbReference>
<protein>
    <recommendedName>
        <fullName evidence="4">non-specific serine/threonine protein kinase</fullName>
        <ecNumber evidence="4">2.7.11.1</ecNumber>
    </recommendedName>
</protein>
<dbReference type="GO" id="GO:0005886">
    <property type="term" value="C:plasma membrane"/>
    <property type="evidence" value="ECO:0007669"/>
    <property type="project" value="UniProtKB-SubCell"/>
</dbReference>
<dbReference type="SMART" id="SM00369">
    <property type="entry name" value="LRR_TYP"/>
    <property type="match status" value="9"/>
</dbReference>
<keyword evidence="16" id="KW-0675">Receptor</keyword>
<feature type="binding site" evidence="20">
    <location>
        <position position="841"/>
    </location>
    <ligand>
        <name>ATP</name>
        <dbReference type="ChEBI" id="CHEBI:30616"/>
    </ligand>
</feature>
<dbReference type="Pfam" id="PF13855">
    <property type="entry name" value="LRR_8"/>
    <property type="match status" value="3"/>
</dbReference>
<evidence type="ECO:0000256" key="4">
    <source>
        <dbReference type="ARBA" id="ARBA00012513"/>
    </source>
</evidence>
<dbReference type="FunFam" id="1.10.510.10:FF:000276">
    <property type="entry name" value="LRR receptor-like serine/threonine-protein kinase RCH1"/>
    <property type="match status" value="1"/>
</dbReference>
<accession>A0AAD8L3Z8</accession>
<dbReference type="InterPro" id="IPR011009">
    <property type="entry name" value="Kinase-like_dom_sf"/>
</dbReference>
<evidence type="ECO:0000256" key="17">
    <source>
        <dbReference type="ARBA" id="ARBA00023180"/>
    </source>
</evidence>
<dbReference type="Pfam" id="PF00069">
    <property type="entry name" value="Pkinase"/>
    <property type="match status" value="1"/>
</dbReference>
<evidence type="ECO:0000256" key="14">
    <source>
        <dbReference type="ARBA" id="ARBA00022989"/>
    </source>
</evidence>
<dbReference type="SMART" id="SM00220">
    <property type="entry name" value="S_TKc"/>
    <property type="match status" value="1"/>
</dbReference>
<sequence>MYTPVLILKKPPHYTPPHNTNDLVFLTLFLPRLIPFLPLPLLLIEIYNFFLMTVFQSLFLLFLFIPSSFSLNSQTQALLSWKKTLKGPNLQLLNNWDSTSDNPCNWFGITCDVNNNVVGLTLSYVDLLGTFPTDFTSLLTLQKLVLSGTNLTGSIPKAIGSLQDLNYLDLSDNGLTGEIPNELFSLEKLVELHINTNRLEGSIPNEIGNLKSLVVLTCFDNQLGGSIPSTIGELKNLQVLRAGGNKNIEGPLPKEIGNCTSLVMLGVAETSLSGSIPSTIGNLKKLQTLAIYTSLLSGPIPIEIGDCNDLENIYLYENSISGSVPSTLGNLKKLKTLLLWQNSLVGIIPPELGNCLELVLIDMSMNSLTGAIPATFGNLTSLQELQLSVNQISGSIPITIGNCRSLTLIELDNNQITGTIPSEIGNFENLTMLFLWQNHLEGAIPSSISLCQKLEAIDLSQNSLTGPIPKDLFNLKSLNKLLLLGNELSGQIPPEIGNCSSLIRFRANDNHLIGSIPPEIGRLRNLNFLDLGSNRLTGVIPSEISGCQNLTFLDLHSNSFTGNLPESLNKIVSLQLVDVSENQIEGTLSSSLGSLTSLNKFMLRKNRFSGSIPPEIGSCMNLQLLDLSSNQFSGEIPSNLGKLPALEIALNLSCNKLSGKIPSEFAALDKLGVLDLSHNQLSGDLKNLVDLENLVVLNISHNDFKGYVPNTPFFSKLPLSVLSDNPSLCLAGNKCAIDKGGASRRSKGARIAMAVLIGVACVLLLSAFYIILAGKIRAREHAIDNADVEMGPPWEITLYQKLDLSIADMAKYLTPDNVVGRGRSGVVYRANISSGFPIAVKRFQLSENYSAAAFSSEIATLARIRHRNIVRLLGWAANGKNKLLLYDYLPNGTLGTLLHEGSIEVVEWETRFKIALGVAEGLAYLHHDCVPPILHRDVKVENILLGDRNDACLADFGLARLVEDDNTSFSVKPQFAGSYGYMAPEYASMLKITEKSDVFSYGVVLLEIITGKKPVDESFSEGQHVIQWVRDHLKSKKDPVHIIDCKLHGNPDSQIQEMLQALGIALLCTSNRPEDRPTMKDVVALLREIRHEPTAANESHKETNGPRKDSNTSALFSSSSVTPAQLLAQGSSNSSLAYSS</sequence>
<dbReference type="InterPro" id="IPR055414">
    <property type="entry name" value="LRR_R13L4/SHOC2-like"/>
</dbReference>
<dbReference type="Pfam" id="PF00560">
    <property type="entry name" value="LRR_1"/>
    <property type="match status" value="3"/>
</dbReference>
<dbReference type="GO" id="GO:0001653">
    <property type="term" value="F:peptide receptor activity"/>
    <property type="evidence" value="ECO:0007669"/>
    <property type="project" value="UniProtKB-ARBA"/>
</dbReference>
<dbReference type="InterPro" id="IPR008271">
    <property type="entry name" value="Ser/Thr_kinase_AS"/>
</dbReference>
<evidence type="ECO:0000256" key="21">
    <source>
        <dbReference type="SAM" id="MobiDB-lite"/>
    </source>
</evidence>
<evidence type="ECO:0000256" key="16">
    <source>
        <dbReference type="ARBA" id="ARBA00023170"/>
    </source>
</evidence>
<dbReference type="Pfam" id="PF23598">
    <property type="entry name" value="LRR_14"/>
    <property type="match status" value="1"/>
</dbReference>
<comment type="similarity">
    <text evidence="3">Belongs to the protein kinase superfamily. Ser/Thr protein kinase family.</text>
</comment>
<dbReference type="EMBL" id="JAUHHV010000002">
    <property type="protein sequence ID" value="KAK1433839.1"/>
    <property type="molecule type" value="Genomic_DNA"/>
</dbReference>
<dbReference type="Gene3D" id="3.80.10.10">
    <property type="entry name" value="Ribonuclease Inhibitor"/>
    <property type="match status" value="6"/>
</dbReference>
<keyword evidence="7" id="KW-0808">Transferase</keyword>
<dbReference type="InterPro" id="IPR000719">
    <property type="entry name" value="Prot_kinase_dom"/>
</dbReference>
<keyword evidence="6" id="KW-0433">Leucine-rich repeat</keyword>
<name>A0AAD8L3Z8_TARER</name>
<keyword evidence="17" id="KW-0325">Glycoprotein</keyword>
<keyword evidence="14 22" id="KW-1133">Transmembrane helix</keyword>
<dbReference type="InterPro" id="IPR032675">
    <property type="entry name" value="LRR_dom_sf"/>
</dbReference>
<dbReference type="GO" id="GO:0051707">
    <property type="term" value="P:response to other organism"/>
    <property type="evidence" value="ECO:0007669"/>
    <property type="project" value="UniProtKB-ARBA"/>
</dbReference>
<dbReference type="InterPro" id="IPR013210">
    <property type="entry name" value="LRR_N_plant-typ"/>
</dbReference>
<reference evidence="24" key="1">
    <citation type="journal article" date="2023" name="bioRxiv">
        <title>Improved chromosome-level genome assembly for marigold (Tagetes erecta).</title>
        <authorList>
            <person name="Jiang F."/>
            <person name="Yuan L."/>
            <person name="Wang S."/>
            <person name="Wang H."/>
            <person name="Xu D."/>
            <person name="Wang A."/>
            <person name="Fan W."/>
        </authorList>
    </citation>
    <scope>NUCLEOTIDE SEQUENCE</scope>
    <source>
        <strain evidence="24">WSJ</strain>
        <tissue evidence="24">Leaf</tissue>
    </source>
</reference>
<evidence type="ECO:0000256" key="13">
    <source>
        <dbReference type="ARBA" id="ARBA00022840"/>
    </source>
</evidence>
<dbReference type="GO" id="GO:0005524">
    <property type="term" value="F:ATP binding"/>
    <property type="evidence" value="ECO:0007669"/>
    <property type="project" value="UniProtKB-UniRule"/>
</dbReference>
<dbReference type="InterPro" id="IPR051716">
    <property type="entry name" value="Plant_RL_S/T_kinase"/>
</dbReference>
<keyword evidence="5" id="KW-0723">Serine/threonine-protein kinase</keyword>
<keyword evidence="12" id="KW-0418">Kinase</keyword>
<evidence type="ECO:0000256" key="3">
    <source>
        <dbReference type="ARBA" id="ARBA00008684"/>
    </source>
</evidence>
<dbReference type="SUPFAM" id="SSF52058">
    <property type="entry name" value="L domain-like"/>
    <property type="match status" value="2"/>
</dbReference>
<dbReference type="Gene3D" id="1.10.510.10">
    <property type="entry name" value="Transferase(Phosphotransferase) domain 1"/>
    <property type="match status" value="1"/>
</dbReference>
<evidence type="ECO:0000256" key="9">
    <source>
        <dbReference type="ARBA" id="ARBA00022729"/>
    </source>
</evidence>
<proteinExistence type="inferred from homology"/>
<comment type="caution">
    <text evidence="24">The sequence shown here is derived from an EMBL/GenBank/DDBJ whole genome shotgun (WGS) entry which is preliminary data.</text>
</comment>
<dbReference type="EC" id="2.7.11.1" evidence="4"/>
<dbReference type="Pfam" id="PF08263">
    <property type="entry name" value="LRRNT_2"/>
    <property type="match status" value="1"/>
</dbReference>
<evidence type="ECO:0000256" key="22">
    <source>
        <dbReference type="SAM" id="Phobius"/>
    </source>
</evidence>
<dbReference type="FunFam" id="3.80.10.10:FF:000270">
    <property type="entry name" value="Putative LRR receptor-like serine/threonine-protein kinase"/>
    <property type="match status" value="1"/>
</dbReference>
<dbReference type="FunFam" id="3.80.10.10:FF:000393">
    <property type="entry name" value="LRR receptor-like serine/threonine-protein kinase RCH1"/>
    <property type="match status" value="1"/>
</dbReference>
<dbReference type="PROSITE" id="PS00108">
    <property type="entry name" value="PROTEIN_KINASE_ST"/>
    <property type="match status" value="1"/>
</dbReference>
<evidence type="ECO:0000256" key="10">
    <source>
        <dbReference type="ARBA" id="ARBA00022737"/>
    </source>
</evidence>
<evidence type="ECO:0000256" key="7">
    <source>
        <dbReference type="ARBA" id="ARBA00022679"/>
    </source>
</evidence>
<keyword evidence="9" id="KW-0732">Signal</keyword>
<keyword evidence="13 20" id="KW-0067">ATP-binding</keyword>
<dbReference type="PROSITE" id="PS50011">
    <property type="entry name" value="PROTEIN_KINASE_DOM"/>
    <property type="match status" value="1"/>
</dbReference>
<dbReference type="FunFam" id="3.80.10.10:FF:000400">
    <property type="entry name" value="Nuclear pore complex protein NUP107"/>
    <property type="match status" value="1"/>
</dbReference>
<dbReference type="SUPFAM" id="SSF56112">
    <property type="entry name" value="Protein kinase-like (PK-like)"/>
    <property type="match status" value="1"/>
</dbReference>
<dbReference type="GO" id="GO:0004674">
    <property type="term" value="F:protein serine/threonine kinase activity"/>
    <property type="evidence" value="ECO:0007669"/>
    <property type="project" value="UniProtKB-KW"/>
</dbReference>
<keyword evidence="11 20" id="KW-0547">Nucleotide-binding</keyword>
<gene>
    <name evidence="24" type="ORF">QVD17_10757</name>
</gene>
<feature type="domain" description="Protein kinase" evidence="23">
    <location>
        <begin position="813"/>
        <end position="1094"/>
    </location>
</feature>
<dbReference type="FunFam" id="3.80.10.10:FF:000438">
    <property type="entry name" value="Putative LRR receptor-like serine/threonine-protein kinase At4g26540 family"/>
    <property type="match status" value="1"/>
</dbReference>
<evidence type="ECO:0000256" key="11">
    <source>
        <dbReference type="ARBA" id="ARBA00022741"/>
    </source>
</evidence>
<evidence type="ECO:0000256" key="15">
    <source>
        <dbReference type="ARBA" id="ARBA00023136"/>
    </source>
</evidence>
<dbReference type="InterPro" id="IPR001611">
    <property type="entry name" value="Leu-rich_rpt"/>
</dbReference>
<keyword evidence="25" id="KW-1185">Reference proteome</keyword>
<dbReference type="PROSITE" id="PS51450">
    <property type="entry name" value="LRR"/>
    <property type="match status" value="2"/>
</dbReference>
<dbReference type="Gene3D" id="3.30.200.20">
    <property type="entry name" value="Phosphorylase Kinase, domain 1"/>
    <property type="match status" value="1"/>
</dbReference>
<feature type="transmembrane region" description="Helical" evidence="22">
    <location>
        <begin position="751"/>
        <end position="772"/>
    </location>
</feature>
<evidence type="ECO:0000256" key="8">
    <source>
        <dbReference type="ARBA" id="ARBA00022692"/>
    </source>
</evidence>
<comment type="catalytic activity">
    <reaction evidence="19">
        <text>L-seryl-[protein] + ATP = O-phospho-L-seryl-[protein] + ADP + H(+)</text>
        <dbReference type="Rhea" id="RHEA:17989"/>
        <dbReference type="Rhea" id="RHEA-COMP:9863"/>
        <dbReference type="Rhea" id="RHEA-COMP:11604"/>
        <dbReference type="ChEBI" id="CHEBI:15378"/>
        <dbReference type="ChEBI" id="CHEBI:29999"/>
        <dbReference type="ChEBI" id="CHEBI:30616"/>
        <dbReference type="ChEBI" id="CHEBI:83421"/>
        <dbReference type="ChEBI" id="CHEBI:456216"/>
        <dbReference type="EC" id="2.7.11.1"/>
    </reaction>
</comment>
<evidence type="ECO:0000256" key="12">
    <source>
        <dbReference type="ARBA" id="ARBA00022777"/>
    </source>
</evidence>
<dbReference type="FunFam" id="3.80.10.10:FF:000041">
    <property type="entry name" value="LRR receptor-like serine/threonine-protein kinase ERECTA"/>
    <property type="match status" value="1"/>
</dbReference>
<comment type="catalytic activity">
    <reaction evidence="18">
        <text>L-threonyl-[protein] + ATP = O-phospho-L-threonyl-[protein] + ADP + H(+)</text>
        <dbReference type="Rhea" id="RHEA:46608"/>
        <dbReference type="Rhea" id="RHEA-COMP:11060"/>
        <dbReference type="Rhea" id="RHEA-COMP:11605"/>
        <dbReference type="ChEBI" id="CHEBI:15378"/>
        <dbReference type="ChEBI" id="CHEBI:30013"/>
        <dbReference type="ChEBI" id="CHEBI:30616"/>
        <dbReference type="ChEBI" id="CHEBI:61977"/>
        <dbReference type="ChEBI" id="CHEBI:456216"/>
        <dbReference type="EC" id="2.7.11.1"/>
    </reaction>
</comment>
<dbReference type="Proteomes" id="UP001229421">
    <property type="component" value="Unassembled WGS sequence"/>
</dbReference>
<evidence type="ECO:0000259" key="23">
    <source>
        <dbReference type="PROSITE" id="PS50011"/>
    </source>
</evidence>
<evidence type="ECO:0000256" key="19">
    <source>
        <dbReference type="ARBA" id="ARBA00048679"/>
    </source>
</evidence>
<organism evidence="24 25">
    <name type="scientific">Tagetes erecta</name>
    <name type="common">African marigold</name>
    <dbReference type="NCBI Taxonomy" id="13708"/>
    <lineage>
        <taxon>Eukaryota</taxon>
        <taxon>Viridiplantae</taxon>
        <taxon>Streptophyta</taxon>
        <taxon>Embryophyta</taxon>
        <taxon>Tracheophyta</taxon>
        <taxon>Spermatophyta</taxon>
        <taxon>Magnoliopsida</taxon>
        <taxon>eudicotyledons</taxon>
        <taxon>Gunneridae</taxon>
        <taxon>Pentapetalae</taxon>
        <taxon>asterids</taxon>
        <taxon>campanulids</taxon>
        <taxon>Asterales</taxon>
        <taxon>Asteraceae</taxon>
        <taxon>Asteroideae</taxon>
        <taxon>Heliantheae alliance</taxon>
        <taxon>Tageteae</taxon>
        <taxon>Tagetes</taxon>
    </lineage>
</organism>
<evidence type="ECO:0000256" key="6">
    <source>
        <dbReference type="ARBA" id="ARBA00022614"/>
    </source>
</evidence>
<keyword evidence="8 22" id="KW-0812">Transmembrane</keyword>